<gene>
    <name evidence="2" type="ORF">PACLA_8A078188</name>
</gene>
<proteinExistence type="predicted"/>
<dbReference type="Proteomes" id="UP001152795">
    <property type="component" value="Unassembled WGS sequence"/>
</dbReference>
<keyword evidence="3" id="KW-1185">Reference proteome</keyword>
<sequence length="186" mass="21302">MSDNQEKRPAKRKKSGAEFRKEKKAREEENKHLGAFMLNFFKSNEKREQKDDIHDTDKKLGNEAEVCEDKGPEIIEIQTNSIEQHSQTISSDDEVEDIDLGETILHNQSNVSHDLTLNSQIVVDEISGAFDPATVVGLKLSLEEKRKLIKMKPCQPSWSVLQSRKKVIGEHSRFCSQQLFHHDDCT</sequence>
<reference evidence="2" key="1">
    <citation type="submission" date="2020-04" db="EMBL/GenBank/DDBJ databases">
        <authorList>
            <person name="Alioto T."/>
            <person name="Alioto T."/>
            <person name="Gomez Garrido J."/>
        </authorList>
    </citation>
    <scope>NUCLEOTIDE SEQUENCE</scope>
    <source>
        <strain evidence="2">A484AB</strain>
    </source>
</reference>
<dbReference type="AlphaFoldDB" id="A0A7D9D4R5"/>
<name>A0A7D9D4R5_PARCT</name>
<dbReference type="EMBL" id="CACRXK020000012">
    <property type="protein sequence ID" value="CAB3976749.1"/>
    <property type="molecule type" value="Genomic_DNA"/>
</dbReference>
<feature type="compositionally biased region" description="Basic and acidic residues" evidence="1">
    <location>
        <begin position="15"/>
        <end position="30"/>
    </location>
</feature>
<accession>A0A7D9D4R5</accession>
<comment type="caution">
    <text evidence="2">The sequence shown here is derived from an EMBL/GenBank/DDBJ whole genome shotgun (WGS) entry which is preliminary data.</text>
</comment>
<feature type="region of interest" description="Disordered" evidence="1">
    <location>
        <begin position="1"/>
        <end position="30"/>
    </location>
</feature>
<evidence type="ECO:0000256" key="1">
    <source>
        <dbReference type="SAM" id="MobiDB-lite"/>
    </source>
</evidence>
<protein>
    <submittedName>
        <fullName evidence="2">Uncharacterized protein</fullName>
    </submittedName>
</protein>
<evidence type="ECO:0000313" key="3">
    <source>
        <dbReference type="Proteomes" id="UP001152795"/>
    </source>
</evidence>
<organism evidence="2 3">
    <name type="scientific">Paramuricea clavata</name>
    <name type="common">Red gorgonian</name>
    <name type="synonym">Violescent sea-whip</name>
    <dbReference type="NCBI Taxonomy" id="317549"/>
    <lineage>
        <taxon>Eukaryota</taxon>
        <taxon>Metazoa</taxon>
        <taxon>Cnidaria</taxon>
        <taxon>Anthozoa</taxon>
        <taxon>Octocorallia</taxon>
        <taxon>Malacalcyonacea</taxon>
        <taxon>Plexauridae</taxon>
        <taxon>Paramuricea</taxon>
    </lineage>
</organism>
<evidence type="ECO:0000313" key="2">
    <source>
        <dbReference type="EMBL" id="CAB3976749.1"/>
    </source>
</evidence>